<dbReference type="Gene3D" id="3.40.640.10">
    <property type="entry name" value="Type I PLP-dependent aspartate aminotransferase-like (Major domain)"/>
    <property type="match status" value="1"/>
</dbReference>
<evidence type="ECO:0000256" key="4">
    <source>
        <dbReference type="PIRSR" id="PIRSR000524-1"/>
    </source>
</evidence>
<organism evidence="7 8">
    <name type="scientific">Luteolibacter ambystomatis</name>
    <dbReference type="NCBI Taxonomy" id="2824561"/>
    <lineage>
        <taxon>Bacteria</taxon>
        <taxon>Pseudomonadati</taxon>
        <taxon>Verrucomicrobiota</taxon>
        <taxon>Verrucomicrobiia</taxon>
        <taxon>Verrucomicrobiales</taxon>
        <taxon>Verrucomicrobiaceae</taxon>
        <taxon>Luteolibacter</taxon>
    </lineage>
</organism>
<comment type="similarity">
    <text evidence="2">Belongs to the class-V pyridoxal-phosphate-dependent aminotransferase family.</text>
</comment>
<dbReference type="GO" id="GO:0004760">
    <property type="term" value="F:L-serine-pyruvate transaminase activity"/>
    <property type="evidence" value="ECO:0007669"/>
    <property type="project" value="TreeGrafter"/>
</dbReference>
<dbReference type="GO" id="GO:0019265">
    <property type="term" value="P:glycine biosynthetic process, by transamination of glyoxylate"/>
    <property type="evidence" value="ECO:0007669"/>
    <property type="project" value="TreeGrafter"/>
</dbReference>
<keyword evidence="8" id="KW-1185">Reference proteome</keyword>
<dbReference type="AlphaFoldDB" id="A0A975PFF7"/>
<dbReference type="InterPro" id="IPR015424">
    <property type="entry name" value="PyrdxlP-dep_Trfase"/>
</dbReference>
<feature type="binding site" evidence="4">
    <location>
        <position position="330"/>
    </location>
    <ligand>
        <name>substrate</name>
    </ligand>
</feature>
<dbReference type="EMBL" id="CP073100">
    <property type="protein sequence ID" value="QUE51998.1"/>
    <property type="molecule type" value="Genomic_DNA"/>
</dbReference>
<evidence type="ECO:0000256" key="1">
    <source>
        <dbReference type="ARBA" id="ARBA00001933"/>
    </source>
</evidence>
<feature type="domain" description="Aminotransferase class V" evidence="6">
    <location>
        <begin position="24"/>
        <end position="269"/>
    </location>
</feature>
<keyword evidence="7" id="KW-0808">Transferase</keyword>
<gene>
    <name evidence="7" type="ORF">KBB96_03705</name>
</gene>
<evidence type="ECO:0000256" key="3">
    <source>
        <dbReference type="ARBA" id="ARBA00022898"/>
    </source>
</evidence>
<dbReference type="PIRSF" id="PIRSF000524">
    <property type="entry name" value="SPT"/>
    <property type="match status" value="1"/>
</dbReference>
<evidence type="ECO:0000313" key="8">
    <source>
        <dbReference type="Proteomes" id="UP000676169"/>
    </source>
</evidence>
<evidence type="ECO:0000256" key="5">
    <source>
        <dbReference type="PIRSR" id="PIRSR000524-50"/>
    </source>
</evidence>
<dbReference type="Proteomes" id="UP000676169">
    <property type="component" value="Chromosome"/>
</dbReference>
<dbReference type="RefSeq" id="WP_211632415.1">
    <property type="nucleotide sequence ID" value="NZ_CP073100.1"/>
</dbReference>
<dbReference type="GO" id="GO:0008453">
    <property type="term" value="F:alanine-glyoxylate transaminase activity"/>
    <property type="evidence" value="ECO:0007669"/>
    <property type="project" value="TreeGrafter"/>
</dbReference>
<dbReference type="InterPro" id="IPR015422">
    <property type="entry name" value="PyrdxlP-dep_Trfase_small"/>
</dbReference>
<dbReference type="KEGG" id="lamb:KBB96_03705"/>
<feature type="modified residue" description="N6-(pyridoxal phosphate)lysine" evidence="5">
    <location>
        <position position="186"/>
    </location>
</feature>
<dbReference type="Gene3D" id="3.90.1150.10">
    <property type="entry name" value="Aspartate Aminotransferase, domain 1"/>
    <property type="match status" value="1"/>
</dbReference>
<name>A0A975PFF7_9BACT</name>
<dbReference type="Pfam" id="PF00266">
    <property type="entry name" value="Aminotran_5"/>
    <property type="match status" value="1"/>
</dbReference>
<evidence type="ECO:0000259" key="6">
    <source>
        <dbReference type="Pfam" id="PF00266"/>
    </source>
</evidence>
<comment type="cofactor">
    <cofactor evidence="1 5">
        <name>pyridoxal 5'-phosphate</name>
        <dbReference type="ChEBI" id="CHEBI:597326"/>
    </cofactor>
</comment>
<keyword evidence="3 5" id="KW-0663">Pyridoxal phosphate</keyword>
<dbReference type="PANTHER" id="PTHR21152:SF40">
    <property type="entry name" value="ALANINE--GLYOXYLATE AMINOTRANSFERASE"/>
    <property type="match status" value="1"/>
</dbReference>
<dbReference type="InterPro" id="IPR000192">
    <property type="entry name" value="Aminotrans_V_dom"/>
</dbReference>
<sequence>MPKLFIPGPIDVSQETYAAMSQPMIGHRGSEFEALYASLQPGLQEIIGTTRPVFLSTSSAWGVMEASLRNLVRKKVLTLCCGAFSDKWFDVAKKCGFEADKIQVEWGEAIDPEAVRAKLAEGGFDTVTLIHNETSTGVMNDLPAIAKVVKSFEDVLLIVDTVSSLSGTPINADELGLDVTLAGVQKALALPPGLAVFAVSEAAMARAKAQPNRGYYFDFLEFAKNAEANNTPSTPAISLLFGLQQILANIKSEGFANRVARHKANNKMIAEWGGKHGFKNFAPEGNRSLTLTCFHTPEGFDQSGFIKNLKSKHGFVINGGYGKIKGLTFRISNMGNETRETMQELIDAMDDVLG</sequence>
<protein>
    <submittedName>
        <fullName evidence="7">Alanine--glyoxylate aminotransferase family protein</fullName>
    </submittedName>
</protein>
<evidence type="ECO:0000313" key="7">
    <source>
        <dbReference type="EMBL" id="QUE51998.1"/>
    </source>
</evidence>
<reference evidence="7" key="1">
    <citation type="submission" date="2021-04" db="EMBL/GenBank/DDBJ databases">
        <title>Luteolibacter sp. 32A isolated from the skin of an Anderson's salamander (Ambystoma andersonii).</title>
        <authorList>
            <person name="Spergser J."/>
            <person name="Busse H.-J."/>
        </authorList>
    </citation>
    <scope>NUCLEOTIDE SEQUENCE</scope>
    <source>
        <strain evidence="7">32A</strain>
    </source>
</reference>
<dbReference type="PANTHER" id="PTHR21152">
    <property type="entry name" value="AMINOTRANSFERASE CLASS V"/>
    <property type="match status" value="1"/>
</dbReference>
<dbReference type="InterPro" id="IPR015421">
    <property type="entry name" value="PyrdxlP-dep_Trfase_major"/>
</dbReference>
<dbReference type="InterPro" id="IPR024169">
    <property type="entry name" value="SP_NH2Trfase/AEP_transaminase"/>
</dbReference>
<dbReference type="SUPFAM" id="SSF53383">
    <property type="entry name" value="PLP-dependent transferases"/>
    <property type="match status" value="1"/>
</dbReference>
<proteinExistence type="inferred from homology"/>
<evidence type="ECO:0000256" key="2">
    <source>
        <dbReference type="ARBA" id="ARBA00009236"/>
    </source>
</evidence>
<accession>A0A975PFF7</accession>
<keyword evidence="7" id="KW-0032">Aminotransferase</keyword>